<dbReference type="PANTHER" id="PTHR43166">
    <property type="entry name" value="AMINO ACID IMPORT ATP-BINDING PROTEIN"/>
    <property type="match status" value="1"/>
</dbReference>
<protein>
    <submittedName>
        <fullName evidence="10">Phosphonates import ATP-binding protein PhnC</fullName>
    </submittedName>
</protein>
<dbReference type="InterPro" id="IPR050086">
    <property type="entry name" value="MetN_ABC_transporter-like"/>
</dbReference>
<keyword evidence="8" id="KW-0472">Membrane</keyword>
<dbReference type="InterPro" id="IPR027417">
    <property type="entry name" value="P-loop_NTPase"/>
</dbReference>
<evidence type="ECO:0000256" key="3">
    <source>
        <dbReference type="ARBA" id="ARBA00022475"/>
    </source>
</evidence>
<keyword evidence="4" id="KW-0997">Cell inner membrane</keyword>
<name>A0A0L8IL63_PSESX</name>
<evidence type="ECO:0000256" key="7">
    <source>
        <dbReference type="ARBA" id="ARBA00022967"/>
    </source>
</evidence>
<dbReference type="GO" id="GO:0005886">
    <property type="term" value="C:plasma membrane"/>
    <property type="evidence" value="ECO:0007669"/>
    <property type="project" value="UniProtKB-SubCell"/>
</dbReference>
<feature type="domain" description="ABC transporter" evidence="9">
    <location>
        <begin position="3"/>
        <end position="247"/>
    </location>
</feature>
<dbReference type="Pfam" id="PF00005">
    <property type="entry name" value="ABC_tran"/>
    <property type="match status" value="1"/>
</dbReference>
<reference evidence="10 11" key="1">
    <citation type="submission" date="2015-09" db="EMBL/GenBank/DDBJ databases">
        <title>Genome announcement of multiple Pseudomonas syringae strains.</title>
        <authorList>
            <person name="Thakur S."/>
            <person name="Wang P.W."/>
            <person name="Gong Y."/>
            <person name="Weir B.S."/>
            <person name="Guttman D.S."/>
        </authorList>
    </citation>
    <scope>NUCLEOTIDE SEQUENCE [LARGE SCALE GENOMIC DNA]</scope>
    <source>
        <strain evidence="10 11">ICMP2802</strain>
    </source>
</reference>
<evidence type="ECO:0000259" key="9">
    <source>
        <dbReference type="PROSITE" id="PS50893"/>
    </source>
</evidence>
<dbReference type="Gene3D" id="3.40.50.300">
    <property type="entry name" value="P-loop containing nucleotide triphosphate hydrolases"/>
    <property type="match status" value="1"/>
</dbReference>
<sequence>MTLRLSAIELRHSDGTLALRGLDLSIARGERVAIIGPSGAGKTTLLNLLASALPPSAGQLQVLGTDPWQLSSKRRQRLRSRIALIHQAPPLPARQRVVTAVSAGRLGQWGLGKSLLNLLHPLDISGAREVLARLDLADKLFERCQQLSGGQLQRVGIARALYQQPELLLADEPVSAMDPRLADHTLALLGQHAIEHNVTLVASLHAVELALAHFPRIIGVRDGRIHFDLAASEVGREHLDTLYANEQLSPQPVSDAAETRWTPRC</sequence>
<dbReference type="PROSITE" id="PS00211">
    <property type="entry name" value="ABC_TRANSPORTER_1"/>
    <property type="match status" value="1"/>
</dbReference>
<dbReference type="PANTHER" id="PTHR43166:SF6">
    <property type="entry name" value="PHOSPHONATES IMPORT ATP-BINDING PROTEIN PHNC"/>
    <property type="match status" value="1"/>
</dbReference>
<dbReference type="InterPro" id="IPR003439">
    <property type="entry name" value="ABC_transporter-like_ATP-bd"/>
</dbReference>
<dbReference type="GO" id="GO:0016887">
    <property type="term" value="F:ATP hydrolysis activity"/>
    <property type="evidence" value="ECO:0007669"/>
    <property type="project" value="InterPro"/>
</dbReference>
<keyword evidence="6 10" id="KW-0067">ATP-binding</keyword>
<evidence type="ECO:0000256" key="4">
    <source>
        <dbReference type="ARBA" id="ARBA00022519"/>
    </source>
</evidence>
<comment type="subcellular location">
    <subcellularLocation>
        <location evidence="1">Cell inner membrane</location>
        <topology evidence="1">Peripheral membrane protein</topology>
    </subcellularLocation>
</comment>
<organism evidence="10 11">
    <name type="scientific">Pseudomonas syringae pv. aceris</name>
    <dbReference type="NCBI Taxonomy" id="199198"/>
    <lineage>
        <taxon>Bacteria</taxon>
        <taxon>Pseudomonadati</taxon>
        <taxon>Pseudomonadota</taxon>
        <taxon>Gammaproteobacteria</taxon>
        <taxon>Pseudomonadales</taxon>
        <taxon>Pseudomonadaceae</taxon>
        <taxon>Pseudomonas</taxon>
        <taxon>Pseudomonas syringae</taxon>
    </lineage>
</organism>
<proteinExistence type="predicted"/>
<dbReference type="RefSeq" id="WP_003403548.1">
    <property type="nucleotide sequence ID" value="NZ_LGAR01000165.1"/>
</dbReference>
<evidence type="ECO:0000313" key="10">
    <source>
        <dbReference type="EMBL" id="KPW25730.1"/>
    </source>
</evidence>
<evidence type="ECO:0000313" key="11">
    <source>
        <dbReference type="Proteomes" id="UP000050297"/>
    </source>
</evidence>
<evidence type="ECO:0000256" key="5">
    <source>
        <dbReference type="ARBA" id="ARBA00022741"/>
    </source>
</evidence>
<dbReference type="SUPFAM" id="SSF52540">
    <property type="entry name" value="P-loop containing nucleoside triphosphate hydrolases"/>
    <property type="match status" value="1"/>
</dbReference>
<gene>
    <name evidence="10" type="ORF">ALO91_03044</name>
</gene>
<evidence type="ECO:0000256" key="2">
    <source>
        <dbReference type="ARBA" id="ARBA00022448"/>
    </source>
</evidence>
<dbReference type="PROSITE" id="PS50893">
    <property type="entry name" value="ABC_TRANSPORTER_2"/>
    <property type="match status" value="1"/>
</dbReference>
<keyword evidence="3" id="KW-1003">Cell membrane</keyword>
<dbReference type="SMR" id="A0A0L8IL63"/>
<dbReference type="GO" id="GO:0005524">
    <property type="term" value="F:ATP binding"/>
    <property type="evidence" value="ECO:0007669"/>
    <property type="project" value="UniProtKB-KW"/>
</dbReference>
<keyword evidence="5" id="KW-0547">Nucleotide-binding</keyword>
<keyword evidence="2" id="KW-0813">Transport</keyword>
<dbReference type="InterPro" id="IPR003593">
    <property type="entry name" value="AAA+_ATPase"/>
</dbReference>
<dbReference type="SMART" id="SM00382">
    <property type="entry name" value="AAA"/>
    <property type="match status" value="1"/>
</dbReference>
<dbReference type="AlphaFoldDB" id="A0A0L8IL63"/>
<keyword evidence="7" id="KW-1278">Translocase</keyword>
<evidence type="ECO:0000256" key="1">
    <source>
        <dbReference type="ARBA" id="ARBA00004417"/>
    </source>
</evidence>
<comment type="caution">
    <text evidence="10">The sequence shown here is derived from an EMBL/GenBank/DDBJ whole genome shotgun (WGS) entry which is preliminary data.</text>
</comment>
<dbReference type="Proteomes" id="UP000050297">
    <property type="component" value="Unassembled WGS sequence"/>
</dbReference>
<dbReference type="InterPro" id="IPR017871">
    <property type="entry name" value="ABC_transporter-like_CS"/>
</dbReference>
<dbReference type="EMBL" id="LJPM01000072">
    <property type="protein sequence ID" value="KPW25730.1"/>
    <property type="molecule type" value="Genomic_DNA"/>
</dbReference>
<evidence type="ECO:0000256" key="6">
    <source>
        <dbReference type="ARBA" id="ARBA00022840"/>
    </source>
</evidence>
<evidence type="ECO:0000256" key="8">
    <source>
        <dbReference type="ARBA" id="ARBA00023136"/>
    </source>
</evidence>
<dbReference type="PATRIC" id="fig|199198.4.peg.855"/>
<accession>A0A0L8IL63</accession>